<name>A0A3G4ZTU7_9VIRU</name>
<evidence type="ECO:0000313" key="1">
    <source>
        <dbReference type="EMBL" id="AYV78318.1"/>
    </source>
</evidence>
<accession>A0A3G4ZTU7</accession>
<proteinExistence type="predicted"/>
<organism evidence="1">
    <name type="scientific">Edafosvirus sp</name>
    <dbReference type="NCBI Taxonomy" id="2487765"/>
    <lineage>
        <taxon>Viruses</taxon>
        <taxon>Varidnaviria</taxon>
        <taxon>Bamfordvirae</taxon>
        <taxon>Nucleocytoviricota</taxon>
        <taxon>Megaviricetes</taxon>
        <taxon>Imitervirales</taxon>
        <taxon>Mimiviridae</taxon>
        <taxon>Klosneuvirinae</taxon>
    </lineage>
</organism>
<sequence length="86" mass="10054">MGKNTDNKLIKEYLSTMYHGFDFNKEGIVKIVDDIIKKKIIPGDPSQIMKILDKYLRFSKVKGLFYFNTRLNDKKKKKGRKKVGPT</sequence>
<reference evidence="1" key="1">
    <citation type="submission" date="2018-10" db="EMBL/GenBank/DDBJ databases">
        <title>Hidden diversity of soil giant viruses.</title>
        <authorList>
            <person name="Schulz F."/>
            <person name="Alteio L."/>
            <person name="Goudeau D."/>
            <person name="Ryan E.M."/>
            <person name="Malmstrom R.R."/>
            <person name="Blanchard J."/>
            <person name="Woyke T."/>
        </authorList>
    </citation>
    <scope>NUCLEOTIDE SEQUENCE</scope>
    <source>
        <strain evidence="1">EDV1</strain>
    </source>
</reference>
<gene>
    <name evidence="1" type="ORF">Edafosvirus9_32</name>
</gene>
<protein>
    <submittedName>
        <fullName evidence="1">Uncharacterized protein</fullName>
    </submittedName>
</protein>
<dbReference type="EMBL" id="MK072074">
    <property type="protein sequence ID" value="AYV78318.1"/>
    <property type="molecule type" value="Genomic_DNA"/>
</dbReference>